<dbReference type="PANTHER" id="PTHR42796">
    <property type="entry name" value="FUMARYLACETOACETATE HYDROLASE DOMAIN-CONTAINING PROTEIN 2A-RELATED"/>
    <property type="match status" value="1"/>
</dbReference>
<evidence type="ECO:0000313" key="4">
    <source>
        <dbReference type="EMBL" id="MXP23388.1"/>
    </source>
</evidence>
<dbReference type="EMBL" id="WMBR01000005">
    <property type="protein sequence ID" value="MXP23388.1"/>
    <property type="molecule type" value="Genomic_DNA"/>
</dbReference>
<dbReference type="GO" id="GO:0016853">
    <property type="term" value="F:isomerase activity"/>
    <property type="evidence" value="ECO:0007669"/>
    <property type="project" value="UniProtKB-KW"/>
</dbReference>
<dbReference type="Pfam" id="PF01557">
    <property type="entry name" value="FAA_hydrolase"/>
    <property type="match status" value="1"/>
</dbReference>
<dbReference type="Proteomes" id="UP000475545">
    <property type="component" value="Unassembled WGS sequence"/>
</dbReference>
<organism evidence="4 5">
    <name type="scientific">Gordonia mangrovi</name>
    <dbReference type="NCBI Taxonomy" id="2665643"/>
    <lineage>
        <taxon>Bacteria</taxon>
        <taxon>Bacillati</taxon>
        <taxon>Actinomycetota</taxon>
        <taxon>Actinomycetes</taxon>
        <taxon>Mycobacteriales</taxon>
        <taxon>Gordoniaceae</taxon>
        <taxon>Gordonia</taxon>
    </lineage>
</organism>
<dbReference type="FunFam" id="3.90.850.10:FF:000002">
    <property type="entry name" value="2-hydroxyhepta-2,4-diene-1,7-dioate isomerase"/>
    <property type="match status" value="1"/>
</dbReference>
<keyword evidence="5" id="KW-1185">Reference proteome</keyword>
<evidence type="ECO:0000313" key="5">
    <source>
        <dbReference type="Proteomes" id="UP000475545"/>
    </source>
</evidence>
<proteinExistence type="inferred from homology"/>
<dbReference type="AlphaFoldDB" id="A0A6L7GXQ6"/>
<dbReference type="InterPro" id="IPR051121">
    <property type="entry name" value="FAH"/>
</dbReference>
<dbReference type="RefSeq" id="WP_160903555.1">
    <property type="nucleotide sequence ID" value="NZ_CP102850.1"/>
</dbReference>
<dbReference type="InterPro" id="IPR036663">
    <property type="entry name" value="Fumarylacetoacetase_C_sf"/>
</dbReference>
<gene>
    <name evidence="4" type="ORF">GIY30_18785</name>
</gene>
<feature type="domain" description="Fumarylacetoacetase-like C-terminal" evidence="3">
    <location>
        <begin position="67"/>
        <end position="270"/>
    </location>
</feature>
<dbReference type="PANTHER" id="PTHR42796:SF4">
    <property type="entry name" value="FUMARYLACETOACETATE HYDROLASE DOMAIN-CONTAINING PROTEIN 2A"/>
    <property type="match status" value="1"/>
</dbReference>
<dbReference type="Gene3D" id="3.90.850.10">
    <property type="entry name" value="Fumarylacetoacetase-like, C-terminal domain"/>
    <property type="match status" value="1"/>
</dbReference>
<comment type="similarity">
    <text evidence="1">Belongs to the FAH family.</text>
</comment>
<dbReference type="GO" id="GO:0019752">
    <property type="term" value="P:carboxylic acid metabolic process"/>
    <property type="evidence" value="ECO:0007669"/>
    <property type="project" value="UniProtKB-ARBA"/>
</dbReference>
<keyword evidence="4" id="KW-0413">Isomerase</keyword>
<dbReference type="SUPFAM" id="SSF56529">
    <property type="entry name" value="FAH"/>
    <property type="match status" value="1"/>
</dbReference>
<name>A0A6L7GXQ6_9ACTN</name>
<evidence type="ECO:0000256" key="1">
    <source>
        <dbReference type="ARBA" id="ARBA00010211"/>
    </source>
</evidence>
<reference evidence="4 5" key="1">
    <citation type="submission" date="2019-11" db="EMBL/GenBank/DDBJ databases">
        <title>Gordonia sp. nov., a novel actinobacterium isolated from mangrove soil in Hainan.</title>
        <authorList>
            <person name="Huang X."/>
            <person name="Xie Y."/>
            <person name="Chu X."/>
            <person name="Xiao K."/>
        </authorList>
    </citation>
    <scope>NUCLEOTIDE SEQUENCE [LARGE SCALE GENOMIC DNA]</scope>
    <source>
        <strain evidence="4 5">HNM0687</strain>
    </source>
</reference>
<sequence length="274" mass="29506">MKYASYQYDGVDHVGEVRGTSLIPLGGVSAIGLTTTPDVLRDAPRKTADAVDTADVTLLPVVVDPRKIVCVGLNYMSHITETGRDLPEYPVLFPKYASGLIGAGDALVLPPESKQVDWEGELAVVIGRGGRRIAEEDALDHVLGYTVANDITMRDYQYKTHQFMAGKIWDRTTPLGPYLVTPDEVDVANAGIRTVLNGDTVQDSNLSYLIFSVARLISLISEVTELTPGDVILTGTPGGVGFRMDPKVFLKDGDVVTVSIDGVGELRTRVSVES</sequence>
<evidence type="ECO:0000256" key="2">
    <source>
        <dbReference type="ARBA" id="ARBA00022723"/>
    </source>
</evidence>
<accession>A0A6L7GXQ6</accession>
<evidence type="ECO:0000259" key="3">
    <source>
        <dbReference type="Pfam" id="PF01557"/>
    </source>
</evidence>
<comment type="caution">
    <text evidence="4">The sequence shown here is derived from an EMBL/GenBank/DDBJ whole genome shotgun (WGS) entry which is preliminary data.</text>
</comment>
<dbReference type="InterPro" id="IPR011234">
    <property type="entry name" value="Fumarylacetoacetase-like_C"/>
</dbReference>
<protein>
    <submittedName>
        <fullName evidence="4">2-hydroxyhepta-2,4-diene-1,7-dioate isomerase</fullName>
    </submittedName>
</protein>
<keyword evidence="2" id="KW-0479">Metal-binding</keyword>
<dbReference type="GO" id="GO:0046872">
    <property type="term" value="F:metal ion binding"/>
    <property type="evidence" value="ECO:0007669"/>
    <property type="project" value="UniProtKB-KW"/>
</dbReference>